<dbReference type="Pfam" id="PF01844">
    <property type="entry name" value="HNH"/>
    <property type="match status" value="1"/>
</dbReference>
<proteinExistence type="predicted"/>
<keyword evidence="3" id="KW-1185">Reference proteome</keyword>
<evidence type="ECO:0000313" key="2">
    <source>
        <dbReference type="EMBL" id="BBY82017.1"/>
    </source>
</evidence>
<dbReference type="GO" id="GO:0008270">
    <property type="term" value="F:zinc ion binding"/>
    <property type="evidence" value="ECO:0007669"/>
    <property type="project" value="InterPro"/>
</dbReference>
<gene>
    <name evidence="2" type="ORF">MPUL_31750</name>
</gene>
<name>A0A7I7UL52_MYCPV</name>
<dbReference type="Gene3D" id="1.10.30.50">
    <property type="match status" value="1"/>
</dbReference>
<dbReference type="GO" id="GO:0004519">
    <property type="term" value="F:endonuclease activity"/>
    <property type="evidence" value="ECO:0007669"/>
    <property type="project" value="InterPro"/>
</dbReference>
<dbReference type="EMBL" id="AP022599">
    <property type="protein sequence ID" value="BBY82017.1"/>
    <property type="molecule type" value="Genomic_DNA"/>
</dbReference>
<protein>
    <recommendedName>
        <fullName evidence="1">HNH domain-containing protein</fullName>
    </recommendedName>
</protein>
<organism evidence="2 3">
    <name type="scientific">Mycolicibacterium pulveris</name>
    <name type="common">Mycobacterium pulveris</name>
    <dbReference type="NCBI Taxonomy" id="36813"/>
    <lineage>
        <taxon>Bacteria</taxon>
        <taxon>Bacillati</taxon>
        <taxon>Actinomycetota</taxon>
        <taxon>Actinomycetes</taxon>
        <taxon>Mycobacteriales</taxon>
        <taxon>Mycobacteriaceae</taxon>
        <taxon>Mycolicibacterium</taxon>
    </lineage>
</organism>
<dbReference type="AlphaFoldDB" id="A0A7I7UL52"/>
<evidence type="ECO:0000313" key="3">
    <source>
        <dbReference type="Proteomes" id="UP000467252"/>
    </source>
</evidence>
<dbReference type="RefSeq" id="WP_163901789.1">
    <property type="nucleotide sequence ID" value="NZ_AP022599.1"/>
</dbReference>
<feature type="domain" description="HNH" evidence="1">
    <location>
        <begin position="6"/>
        <end position="40"/>
    </location>
</feature>
<dbReference type="InterPro" id="IPR002711">
    <property type="entry name" value="HNH"/>
</dbReference>
<sequence>MCEQLGCGATTDLTVDHIIPLTESPELAHEPLNCRVLCRRHNAMRQDHCTDEEREAVLAAIAARKARRARMA</sequence>
<accession>A0A7I7UL52</accession>
<dbReference type="Proteomes" id="UP000467252">
    <property type="component" value="Chromosome"/>
</dbReference>
<reference evidence="2 3" key="1">
    <citation type="journal article" date="2019" name="Emerg. Microbes Infect.">
        <title>Comprehensive subspecies identification of 175 nontuberculous mycobacteria species based on 7547 genomic profiles.</title>
        <authorList>
            <person name="Matsumoto Y."/>
            <person name="Kinjo T."/>
            <person name="Motooka D."/>
            <person name="Nabeya D."/>
            <person name="Jung N."/>
            <person name="Uechi K."/>
            <person name="Horii T."/>
            <person name="Iida T."/>
            <person name="Fujita J."/>
            <person name="Nakamura S."/>
        </authorList>
    </citation>
    <scope>NUCLEOTIDE SEQUENCE [LARGE SCALE GENOMIC DNA]</scope>
    <source>
        <strain evidence="2 3">JCM 6370</strain>
    </source>
</reference>
<evidence type="ECO:0000259" key="1">
    <source>
        <dbReference type="Pfam" id="PF01844"/>
    </source>
</evidence>
<dbReference type="GO" id="GO:0003676">
    <property type="term" value="F:nucleic acid binding"/>
    <property type="evidence" value="ECO:0007669"/>
    <property type="project" value="InterPro"/>
</dbReference>